<organism evidence="3 4">
    <name type="scientific">Pseudobacteriovorax antillogorgiicola</name>
    <dbReference type="NCBI Taxonomy" id="1513793"/>
    <lineage>
        <taxon>Bacteria</taxon>
        <taxon>Pseudomonadati</taxon>
        <taxon>Bdellovibrionota</taxon>
        <taxon>Oligoflexia</taxon>
        <taxon>Oligoflexales</taxon>
        <taxon>Pseudobacteriovoracaceae</taxon>
        <taxon>Pseudobacteriovorax</taxon>
    </lineage>
</organism>
<evidence type="ECO:0000313" key="4">
    <source>
        <dbReference type="Proteomes" id="UP000192907"/>
    </source>
</evidence>
<dbReference type="InterPro" id="IPR007686">
    <property type="entry name" value="YutG/PgpA"/>
</dbReference>
<keyword evidence="1" id="KW-1133">Transmembrane helix</keyword>
<dbReference type="Proteomes" id="UP000192907">
    <property type="component" value="Unassembled WGS sequence"/>
</dbReference>
<dbReference type="InterPro" id="IPR026037">
    <property type="entry name" value="PgpA"/>
</dbReference>
<dbReference type="SUPFAM" id="SSF101307">
    <property type="entry name" value="YutG-like"/>
    <property type="match status" value="1"/>
</dbReference>
<keyword evidence="1" id="KW-0812">Transmembrane</keyword>
<proteinExistence type="predicted"/>
<dbReference type="CDD" id="cd06971">
    <property type="entry name" value="PgpA"/>
    <property type="match status" value="1"/>
</dbReference>
<dbReference type="OrthoDB" id="5293670at2"/>
<dbReference type="EMBL" id="FWZT01000023">
    <property type="protein sequence ID" value="SMF66212.1"/>
    <property type="molecule type" value="Genomic_DNA"/>
</dbReference>
<dbReference type="PANTHER" id="PTHR36305:SF1">
    <property type="entry name" value="PHOSPHATIDYLGLYCEROPHOSPHATASE A"/>
    <property type="match status" value="1"/>
</dbReference>
<dbReference type="InterPro" id="IPR036681">
    <property type="entry name" value="PgpA-like_sf"/>
</dbReference>
<accession>A0A1Y6CPI9</accession>
<dbReference type="PIRSF" id="PIRSF006162">
    <property type="entry name" value="PgpA"/>
    <property type="match status" value="1"/>
</dbReference>
<sequence length="168" mass="18697">MSKKPMNTFTFLATCYPLGQMPKAPGTWGSLPGLALGSGIYYLARHSIGNIPFWFVVTSLLFVFSIFSYWVIKKTETLWDAHDDKSIVIDEVAGQAIPIAFFAPSWELWLVGFALFRLFDITKPLFIGWVDRGVYGPFGTLLDDLLAGIVVLGILILDFLTVNWIVGA</sequence>
<protein>
    <submittedName>
        <fullName evidence="3">Phosphatidylglycerophosphatase</fullName>
    </submittedName>
</protein>
<dbReference type="GO" id="GO:0006655">
    <property type="term" value="P:phosphatidylglycerol biosynthetic process"/>
    <property type="evidence" value="ECO:0007669"/>
    <property type="project" value="UniProtKB-UniPathway"/>
</dbReference>
<dbReference type="AlphaFoldDB" id="A0A1Y6CPI9"/>
<dbReference type="GO" id="GO:0008962">
    <property type="term" value="F:phosphatidylglycerophosphatase activity"/>
    <property type="evidence" value="ECO:0007669"/>
    <property type="project" value="InterPro"/>
</dbReference>
<evidence type="ECO:0000256" key="1">
    <source>
        <dbReference type="SAM" id="Phobius"/>
    </source>
</evidence>
<dbReference type="PANTHER" id="PTHR36305">
    <property type="entry name" value="PHOSPHATIDYLGLYCEROPHOSPHATASE A"/>
    <property type="match status" value="1"/>
</dbReference>
<dbReference type="STRING" id="1513793.SAMN06296036_12314"/>
<dbReference type="RefSeq" id="WP_132323559.1">
    <property type="nucleotide sequence ID" value="NZ_FWZT01000023.1"/>
</dbReference>
<reference evidence="4" key="1">
    <citation type="submission" date="2017-04" db="EMBL/GenBank/DDBJ databases">
        <authorList>
            <person name="Varghese N."/>
            <person name="Submissions S."/>
        </authorList>
    </citation>
    <scope>NUCLEOTIDE SEQUENCE [LARGE SCALE GENOMIC DNA]</scope>
    <source>
        <strain evidence="4">RKEM611</strain>
    </source>
</reference>
<dbReference type="Pfam" id="PF04608">
    <property type="entry name" value="PgpA"/>
    <property type="match status" value="1"/>
</dbReference>
<evidence type="ECO:0000259" key="2">
    <source>
        <dbReference type="Pfam" id="PF04608"/>
    </source>
</evidence>
<feature type="domain" description="YutG/PgpA" evidence="2">
    <location>
        <begin position="11"/>
        <end position="156"/>
    </location>
</feature>
<feature type="transmembrane region" description="Helical" evidence="1">
    <location>
        <begin position="145"/>
        <end position="166"/>
    </location>
</feature>
<keyword evidence="4" id="KW-1185">Reference proteome</keyword>
<evidence type="ECO:0000313" key="3">
    <source>
        <dbReference type="EMBL" id="SMF66212.1"/>
    </source>
</evidence>
<name>A0A1Y6CPI9_9BACT</name>
<feature type="transmembrane region" description="Helical" evidence="1">
    <location>
        <begin position="53"/>
        <end position="72"/>
    </location>
</feature>
<dbReference type="UniPathway" id="UPA00084">
    <property type="reaction ID" value="UER00504"/>
</dbReference>
<gene>
    <name evidence="3" type="ORF">SAMN06296036_12314</name>
</gene>
<keyword evidence="1" id="KW-0472">Membrane</keyword>